<dbReference type="RefSeq" id="XP_028865856.1">
    <property type="nucleotide sequence ID" value="XM_029010023.1"/>
</dbReference>
<reference evidence="5 6" key="1">
    <citation type="journal article" date="2017" name="BMC Genomics">
        <title>Whole-genome assembly of Babesia ovata and comparative genomics between closely related pathogens.</title>
        <authorList>
            <person name="Yamagishi J."/>
            <person name="Asada M."/>
            <person name="Hakimi H."/>
            <person name="Tanaka T.Q."/>
            <person name="Sugimoto C."/>
            <person name="Kawazu S."/>
        </authorList>
    </citation>
    <scope>NUCLEOTIDE SEQUENCE [LARGE SCALE GENOMIC DNA]</scope>
    <source>
        <strain evidence="5 6">Miyake</strain>
    </source>
</reference>
<dbReference type="InterPro" id="IPR051857">
    <property type="entry name" value="Asn_synthetase_domain"/>
</dbReference>
<dbReference type="PANTHER" id="PTHR45937">
    <property type="entry name" value="ASPARAGINE SYNTHETASE DOMAIN-CONTAINING PROTEIN 1"/>
    <property type="match status" value="1"/>
</dbReference>
<name>A0A2H6K9F3_9APIC</name>
<dbReference type="OrthoDB" id="10252281at2759"/>
<dbReference type="GO" id="GO:0006529">
    <property type="term" value="P:asparagine biosynthetic process"/>
    <property type="evidence" value="ECO:0007669"/>
    <property type="project" value="UniProtKB-KW"/>
</dbReference>
<dbReference type="GeneID" id="39873383"/>
<sequence>MAHIRHIRLVVRPLVENLNVHDIDLALKKCNATGLVENEEYDIGARLTTNGSVNGGCVDSEGSVGNPVADSARHECRSVATDDTTPAKLHRETMVWTNHDGMTQVKFRSDRAQFELTGTDVQMVDEYTIVALYGSMERGCKDVLKQHFVSHESTIEALMGLTGSFSIVYVSFRSNAIYVFKDEIGTRSLLWGHHGGVITITDVALGTHAEWYEIPPEFMITIRDGIKVVNRGQTMLRKLCNQTKIAYSRLTIADVNNAIQLVYDGISRAVTELCNSRTVRDRVTILFSGGLDSSLLACMVAQHVKDIECIELVNVAFKPKVAPDRITAICTFEDLTRIYPEVNFKLILVDVETEEYKKVEPELMKRIMPNNTHMDLNIAAALYYAVALRGTVMRPQLIHTQEWQEIKQNIALMKSINLRVTISKGYESKTSNEELDCGQAEQHDNENSTENARKHDRQAKSASDECDVVDVLWEQLVKLHDNVNTGVEEYTSPSKHVIIGSGADELFGGYGRHAVAPQTGDVSFPNEVNKDIRRLWKRNLGRDDRVVNAQGVTALYPFLQPAVIQVLTDLTLNAATVVDALECPEWAKSLGVYQSLQYSTFKNCEFLDDRRNREVAIYINKWILREIAVRIGLKHCVHFKKRAIQFGTRSAKTFNRLRGMSNRVASDKGAAKINNNDL</sequence>
<dbReference type="InterPro" id="IPR014729">
    <property type="entry name" value="Rossmann-like_a/b/a_fold"/>
</dbReference>
<dbReference type="Gene3D" id="3.60.20.10">
    <property type="entry name" value="Glutamine Phosphoribosylpyrophosphate, subunit 1, domain 1"/>
    <property type="match status" value="1"/>
</dbReference>
<dbReference type="EMBL" id="BDSA01000001">
    <property type="protein sequence ID" value="GBE59613.1"/>
    <property type="molecule type" value="Genomic_DNA"/>
</dbReference>
<dbReference type="AlphaFoldDB" id="A0A2H6K9F3"/>
<evidence type="ECO:0000256" key="2">
    <source>
        <dbReference type="ARBA" id="ARBA00022888"/>
    </source>
</evidence>
<feature type="region of interest" description="Disordered" evidence="4">
    <location>
        <begin position="433"/>
        <end position="461"/>
    </location>
</feature>
<dbReference type="InterPro" id="IPR029055">
    <property type="entry name" value="Ntn_hydrolases_N"/>
</dbReference>
<evidence type="ECO:0000313" key="5">
    <source>
        <dbReference type="EMBL" id="GBE59613.1"/>
    </source>
</evidence>
<dbReference type="CDD" id="cd01991">
    <property type="entry name" value="Asn_synthase_B_C"/>
    <property type="match status" value="1"/>
</dbReference>
<keyword evidence="2" id="KW-0061">Asparagine biosynthesis</keyword>
<organism evidence="5 6">
    <name type="scientific">Babesia ovata</name>
    <dbReference type="NCBI Taxonomy" id="189622"/>
    <lineage>
        <taxon>Eukaryota</taxon>
        <taxon>Sar</taxon>
        <taxon>Alveolata</taxon>
        <taxon>Apicomplexa</taxon>
        <taxon>Aconoidasida</taxon>
        <taxon>Piroplasmida</taxon>
        <taxon>Babesiidae</taxon>
        <taxon>Babesia</taxon>
    </lineage>
</organism>
<dbReference type="PANTHER" id="PTHR45937:SF1">
    <property type="entry name" value="ASPARAGINE SYNTHETASE DOMAIN-CONTAINING PROTEIN 1"/>
    <property type="match status" value="1"/>
</dbReference>
<evidence type="ECO:0000256" key="1">
    <source>
        <dbReference type="ARBA" id="ARBA00022605"/>
    </source>
</evidence>
<accession>A0A2H6K9F3</accession>
<evidence type="ECO:0000256" key="4">
    <source>
        <dbReference type="SAM" id="MobiDB-lite"/>
    </source>
</evidence>
<proteinExistence type="predicted"/>
<keyword evidence="3" id="KW-0315">Glutamine amidotransferase</keyword>
<keyword evidence="1" id="KW-0028">Amino-acid biosynthesis</keyword>
<dbReference type="InterPro" id="IPR001962">
    <property type="entry name" value="Asn_synthase"/>
</dbReference>
<dbReference type="Gene3D" id="3.40.50.620">
    <property type="entry name" value="HUPs"/>
    <property type="match status" value="1"/>
</dbReference>
<dbReference type="GO" id="GO:0004066">
    <property type="term" value="F:asparagine synthase (glutamine-hydrolyzing) activity"/>
    <property type="evidence" value="ECO:0007669"/>
    <property type="project" value="InterPro"/>
</dbReference>
<dbReference type="Proteomes" id="UP000236319">
    <property type="component" value="Unassembled WGS sequence"/>
</dbReference>
<gene>
    <name evidence="5" type="ORF">BOVATA_011060</name>
</gene>
<evidence type="ECO:0000256" key="3">
    <source>
        <dbReference type="ARBA" id="ARBA00022962"/>
    </source>
</evidence>
<dbReference type="VEuPathDB" id="PiroplasmaDB:BOVATA_011060"/>
<protein>
    <submittedName>
        <fullName evidence="5">Asparagine synthase family protein, putative</fullName>
    </submittedName>
</protein>
<keyword evidence="6" id="KW-1185">Reference proteome</keyword>
<dbReference type="SUPFAM" id="SSF52402">
    <property type="entry name" value="Adenine nucleotide alpha hydrolases-like"/>
    <property type="match status" value="1"/>
</dbReference>
<comment type="caution">
    <text evidence="5">The sequence shown here is derived from an EMBL/GenBank/DDBJ whole genome shotgun (WGS) entry which is preliminary data.</text>
</comment>
<evidence type="ECO:0000313" key="6">
    <source>
        <dbReference type="Proteomes" id="UP000236319"/>
    </source>
</evidence>